<reference evidence="2 3" key="1">
    <citation type="journal article" date="2024" name="IMA Fungus">
        <title>IMA Genome - F19 : A genome assembly and annotation guide to empower mycologists, including annotated draft genome sequences of Ceratocystis pirilliformis, Diaporthe australafricana, Fusarium ophioides, Paecilomyces lecythidis, and Sporothrix stenoceras.</title>
        <authorList>
            <person name="Aylward J."/>
            <person name="Wilson A.M."/>
            <person name="Visagie C.M."/>
            <person name="Spraker J."/>
            <person name="Barnes I."/>
            <person name="Buitendag C."/>
            <person name="Ceriani C."/>
            <person name="Del Mar Angel L."/>
            <person name="du Plessis D."/>
            <person name="Fuchs T."/>
            <person name="Gasser K."/>
            <person name="Kramer D."/>
            <person name="Li W."/>
            <person name="Munsamy K."/>
            <person name="Piso A."/>
            <person name="Price J.L."/>
            <person name="Sonnekus B."/>
            <person name="Thomas C."/>
            <person name="van der Nest A."/>
            <person name="van Dijk A."/>
            <person name="van Heerden A."/>
            <person name="van Vuuren N."/>
            <person name="Yilmaz N."/>
            <person name="Duong T.A."/>
            <person name="van der Merwe N.A."/>
            <person name="Wingfield M.J."/>
            <person name="Wingfield B.D."/>
        </authorList>
    </citation>
    <scope>NUCLEOTIDE SEQUENCE [LARGE SCALE GENOMIC DNA]</scope>
    <source>
        <strain evidence="2 3">CMW 18300</strain>
    </source>
</reference>
<comment type="caution">
    <text evidence="2">The sequence shown here is derived from an EMBL/GenBank/DDBJ whole genome shotgun (WGS) entry which is preliminary data.</text>
</comment>
<dbReference type="Proteomes" id="UP001583177">
    <property type="component" value="Unassembled WGS sequence"/>
</dbReference>
<dbReference type="EMBL" id="JAWRVE010000135">
    <property type="protein sequence ID" value="KAL1854886.1"/>
    <property type="molecule type" value="Genomic_DNA"/>
</dbReference>
<feature type="compositionally biased region" description="Acidic residues" evidence="1">
    <location>
        <begin position="119"/>
        <end position="130"/>
    </location>
</feature>
<evidence type="ECO:0008006" key="4">
    <source>
        <dbReference type="Google" id="ProtNLM"/>
    </source>
</evidence>
<sequence length="156" mass="16488">MSDYSKSPETPKKSGGHLNEKQTKLLVAMAQNTVGKVDYNWEQIAVEAGYKNVATAKTMYSRLLLNLTSNASKSPAEKGDAPIAGGPKTPSKVAKRTGKVGSSSAKKPHGKKSAAATDAGEEDSEKGDQDEDKHDKKHMIKPEADDAADAMMSGAL</sequence>
<gene>
    <name evidence="2" type="ORF">Daus18300_011304</name>
</gene>
<proteinExistence type="predicted"/>
<evidence type="ECO:0000313" key="3">
    <source>
        <dbReference type="Proteomes" id="UP001583177"/>
    </source>
</evidence>
<evidence type="ECO:0000313" key="2">
    <source>
        <dbReference type="EMBL" id="KAL1854886.1"/>
    </source>
</evidence>
<evidence type="ECO:0000256" key="1">
    <source>
        <dbReference type="SAM" id="MobiDB-lite"/>
    </source>
</evidence>
<feature type="region of interest" description="Disordered" evidence="1">
    <location>
        <begin position="69"/>
        <end position="156"/>
    </location>
</feature>
<name>A0ABR3W772_9PEZI</name>
<organism evidence="2 3">
    <name type="scientific">Diaporthe australafricana</name>
    <dbReference type="NCBI Taxonomy" id="127596"/>
    <lineage>
        <taxon>Eukaryota</taxon>
        <taxon>Fungi</taxon>
        <taxon>Dikarya</taxon>
        <taxon>Ascomycota</taxon>
        <taxon>Pezizomycotina</taxon>
        <taxon>Sordariomycetes</taxon>
        <taxon>Sordariomycetidae</taxon>
        <taxon>Diaporthales</taxon>
        <taxon>Diaporthaceae</taxon>
        <taxon>Diaporthe</taxon>
    </lineage>
</organism>
<protein>
    <recommendedName>
        <fullName evidence="4">Myb-like domain-containing protein</fullName>
    </recommendedName>
</protein>
<accession>A0ABR3W772</accession>
<feature type="region of interest" description="Disordered" evidence="1">
    <location>
        <begin position="1"/>
        <end position="21"/>
    </location>
</feature>
<keyword evidence="3" id="KW-1185">Reference proteome</keyword>